<dbReference type="EMBL" id="VIKU02000010">
    <property type="protein sequence ID" value="NHF61581.1"/>
    <property type="molecule type" value="Genomic_DNA"/>
</dbReference>
<dbReference type="RefSeq" id="WP_152576074.1">
    <property type="nucleotide sequence ID" value="NZ_VIKU02000010.1"/>
</dbReference>
<evidence type="ECO:0000259" key="1">
    <source>
        <dbReference type="Pfam" id="PF05076"/>
    </source>
</evidence>
<organism evidence="2 3">
    <name type="scientific">Pelagihabitans pacificus</name>
    <dbReference type="NCBI Taxonomy" id="2696054"/>
    <lineage>
        <taxon>Bacteria</taxon>
        <taxon>Pseudomonadati</taxon>
        <taxon>Bacteroidota</taxon>
        <taxon>Flavobacteriia</taxon>
        <taxon>Flavobacteriales</taxon>
        <taxon>Flavobacteriaceae</taxon>
        <taxon>Pelagihabitans</taxon>
    </lineage>
</organism>
<reference evidence="2" key="2">
    <citation type="submission" date="2020-03" db="EMBL/GenBank/DDBJ databases">
        <title>Flavobacteriaceae bacterium strain TP-CH-4, a member of the family Flavobacteriaceae isolated from a deep-sea seamount.</title>
        <authorList>
            <person name="Zhang D.-C."/>
        </authorList>
    </citation>
    <scope>NUCLEOTIDE SEQUENCE</scope>
    <source>
        <strain evidence="2">TP-CH-4</strain>
    </source>
</reference>
<dbReference type="Pfam" id="PF05076">
    <property type="entry name" value="SUFU"/>
    <property type="match status" value="1"/>
</dbReference>
<reference evidence="2" key="1">
    <citation type="submission" date="2019-07" db="EMBL/GenBank/DDBJ databases">
        <authorList>
            <person name="De-Chao Zhang Q."/>
        </authorList>
    </citation>
    <scope>NUCLEOTIDE SEQUENCE</scope>
    <source>
        <strain evidence="2">TP-CH-4</strain>
    </source>
</reference>
<dbReference type="Proteomes" id="UP000707206">
    <property type="component" value="Unassembled WGS sequence"/>
</dbReference>
<dbReference type="InterPro" id="IPR020941">
    <property type="entry name" value="SUFU-like_domain"/>
</dbReference>
<protein>
    <submittedName>
        <fullName evidence="2">Suppressor of fused domain protein</fullName>
    </submittedName>
</protein>
<comment type="caution">
    <text evidence="2">The sequence shown here is derived from an EMBL/GenBank/DDBJ whole genome shotgun (WGS) entry which is preliminary data.</text>
</comment>
<dbReference type="AlphaFoldDB" id="A0A967AW86"/>
<sequence length="233" mass="27210">MAEYHNPFSDRKHYYEHAEWIEGHLDKFFDENLISVFHEIPTLDLHLDICFIKPANTQFNILLTSGMSTLKMNVSEQVENVTELEFAELMMLIPKEIEFDQVYSGKNKNDWIITILKQAAKFPHFYNTWIGIGHTIQATEDMTPYSKETDFVGALILPSVTFDKDFTEIKKDGRKINIYNVLPLYKNELEYKIENGYNKLLDLLVKANGKEVLDPNRKNLVPKKSFWNKIIGN</sequence>
<accession>A0A967AW86</accession>
<gene>
    <name evidence="2" type="ORF">FK220_019670</name>
</gene>
<evidence type="ECO:0000313" key="3">
    <source>
        <dbReference type="Proteomes" id="UP000707206"/>
    </source>
</evidence>
<name>A0A967AW86_9FLAO</name>
<evidence type="ECO:0000313" key="2">
    <source>
        <dbReference type="EMBL" id="NHF61581.1"/>
    </source>
</evidence>
<keyword evidence="3" id="KW-1185">Reference proteome</keyword>
<feature type="domain" description="Suppressor of fused-like" evidence="1">
    <location>
        <begin position="46"/>
        <end position="218"/>
    </location>
</feature>
<proteinExistence type="predicted"/>